<feature type="transmembrane region" description="Helical" evidence="7">
    <location>
        <begin position="130"/>
        <end position="149"/>
    </location>
</feature>
<dbReference type="Pfam" id="PF00528">
    <property type="entry name" value="BPD_transp_1"/>
    <property type="match status" value="1"/>
</dbReference>
<feature type="transmembrane region" description="Helical" evidence="7">
    <location>
        <begin position="103"/>
        <end position="124"/>
    </location>
</feature>
<feature type="transmembrane region" description="Helical" evidence="7">
    <location>
        <begin position="193"/>
        <end position="213"/>
    </location>
</feature>
<evidence type="ECO:0000256" key="4">
    <source>
        <dbReference type="ARBA" id="ARBA00022692"/>
    </source>
</evidence>
<proteinExistence type="inferred from homology"/>
<feature type="transmembrane region" description="Helical" evidence="7">
    <location>
        <begin position="170"/>
        <end position="187"/>
    </location>
</feature>
<evidence type="ECO:0000259" key="8">
    <source>
        <dbReference type="PROSITE" id="PS50928"/>
    </source>
</evidence>
<dbReference type="PANTHER" id="PTHR30151:SF38">
    <property type="entry name" value="ALIPHATIC SULFONATES TRANSPORT PERMEASE PROTEIN SSUC-RELATED"/>
    <property type="match status" value="1"/>
</dbReference>
<feature type="transmembrane region" description="Helical" evidence="7">
    <location>
        <begin position="47"/>
        <end position="66"/>
    </location>
</feature>
<feature type="transmembrane region" description="Helical" evidence="7">
    <location>
        <begin position="16"/>
        <end position="35"/>
    </location>
</feature>
<dbReference type="EMBL" id="JAGGJX010000002">
    <property type="protein sequence ID" value="MBP1855238.1"/>
    <property type="molecule type" value="Genomic_DNA"/>
</dbReference>
<keyword evidence="4 7" id="KW-0812">Transmembrane</keyword>
<dbReference type="CDD" id="cd06261">
    <property type="entry name" value="TM_PBP2"/>
    <property type="match status" value="1"/>
</dbReference>
<protein>
    <submittedName>
        <fullName evidence="9">Sulfonate transport system permease protein</fullName>
    </submittedName>
</protein>
<keyword evidence="6 7" id="KW-0472">Membrane</keyword>
<evidence type="ECO:0000256" key="3">
    <source>
        <dbReference type="ARBA" id="ARBA00022475"/>
    </source>
</evidence>
<dbReference type="PROSITE" id="PS50928">
    <property type="entry name" value="ABC_TM1"/>
    <property type="match status" value="1"/>
</dbReference>
<sequence length="261" mass="28768">MKENARRPIGLEKLRGIIIFVVILIAWKVVTEIGVWNSYILPPPEKVFKTFIDMIIDGSIFINIYASVKRVIVGFIISAILGIPLGIFFGVHKNAYEYFKPLINFLRNTPPLALIPMLILWFGIGEKSKIIIIILASFFPIFTNTLKGIRDCDPKLVEVGEIFELTGLQIIFKIIIPNAILDIAIGLKLALGYSFRAIIGAELVAASSGLGYLISDGKEMSKTDVVIVGIIVIGVLGILTDYIFSKLVKKVGKGKAVEAYD</sequence>
<evidence type="ECO:0000256" key="6">
    <source>
        <dbReference type="ARBA" id="ARBA00023136"/>
    </source>
</evidence>
<feature type="domain" description="ABC transmembrane type-1" evidence="8">
    <location>
        <begin position="64"/>
        <end position="244"/>
    </location>
</feature>
<dbReference type="RefSeq" id="WP_209456686.1">
    <property type="nucleotide sequence ID" value="NZ_BAAACS010000002.1"/>
</dbReference>
<evidence type="ECO:0000313" key="10">
    <source>
        <dbReference type="Proteomes" id="UP000767291"/>
    </source>
</evidence>
<dbReference type="Proteomes" id="UP000767291">
    <property type="component" value="Unassembled WGS sequence"/>
</dbReference>
<organism evidence="9 10">
    <name type="scientific">Metaclostridioides mangenotii</name>
    <dbReference type="NCBI Taxonomy" id="1540"/>
    <lineage>
        <taxon>Bacteria</taxon>
        <taxon>Bacillati</taxon>
        <taxon>Bacillota</taxon>
        <taxon>Clostridia</taxon>
        <taxon>Peptostreptococcales</taxon>
        <taxon>Peptostreptococcaceae</taxon>
        <taxon>Metaclostridioides</taxon>
    </lineage>
</organism>
<evidence type="ECO:0000256" key="2">
    <source>
        <dbReference type="ARBA" id="ARBA00022448"/>
    </source>
</evidence>
<keyword evidence="3" id="KW-1003">Cell membrane</keyword>
<evidence type="ECO:0000256" key="7">
    <source>
        <dbReference type="RuleBase" id="RU363032"/>
    </source>
</evidence>
<comment type="similarity">
    <text evidence="7">Belongs to the binding-protein-dependent transport system permease family.</text>
</comment>
<feature type="transmembrane region" description="Helical" evidence="7">
    <location>
        <begin position="225"/>
        <end position="244"/>
    </location>
</feature>
<evidence type="ECO:0000256" key="1">
    <source>
        <dbReference type="ARBA" id="ARBA00004651"/>
    </source>
</evidence>
<dbReference type="PANTHER" id="PTHR30151">
    <property type="entry name" value="ALKANE SULFONATE ABC TRANSPORTER-RELATED, MEMBRANE SUBUNIT"/>
    <property type="match status" value="1"/>
</dbReference>
<accession>A0ABS4EBC9</accession>
<name>A0ABS4EBC9_9FIRM</name>
<feature type="transmembrane region" description="Helical" evidence="7">
    <location>
        <begin position="72"/>
        <end position="91"/>
    </location>
</feature>
<dbReference type="InterPro" id="IPR035906">
    <property type="entry name" value="MetI-like_sf"/>
</dbReference>
<evidence type="ECO:0000313" key="9">
    <source>
        <dbReference type="EMBL" id="MBP1855238.1"/>
    </source>
</evidence>
<keyword evidence="5 7" id="KW-1133">Transmembrane helix</keyword>
<keyword evidence="10" id="KW-1185">Reference proteome</keyword>
<comment type="subcellular location">
    <subcellularLocation>
        <location evidence="1 7">Cell membrane</location>
        <topology evidence="1 7">Multi-pass membrane protein</topology>
    </subcellularLocation>
</comment>
<dbReference type="InterPro" id="IPR000515">
    <property type="entry name" value="MetI-like"/>
</dbReference>
<keyword evidence="2 7" id="KW-0813">Transport</keyword>
<gene>
    <name evidence="9" type="ORF">J2Z43_001631</name>
</gene>
<reference evidence="9 10" key="1">
    <citation type="submission" date="2021-03" db="EMBL/GenBank/DDBJ databases">
        <title>Genomic Encyclopedia of Type Strains, Phase IV (KMG-IV): sequencing the most valuable type-strain genomes for metagenomic binning, comparative biology and taxonomic classification.</title>
        <authorList>
            <person name="Goeker M."/>
        </authorList>
    </citation>
    <scope>NUCLEOTIDE SEQUENCE [LARGE SCALE GENOMIC DNA]</scope>
    <source>
        <strain evidence="9 10">DSM 1289</strain>
    </source>
</reference>
<comment type="caution">
    <text evidence="9">The sequence shown here is derived from an EMBL/GenBank/DDBJ whole genome shotgun (WGS) entry which is preliminary data.</text>
</comment>
<dbReference type="Gene3D" id="1.10.3720.10">
    <property type="entry name" value="MetI-like"/>
    <property type="match status" value="1"/>
</dbReference>
<dbReference type="SUPFAM" id="SSF161098">
    <property type="entry name" value="MetI-like"/>
    <property type="match status" value="1"/>
</dbReference>
<evidence type="ECO:0000256" key="5">
    <source>
        <dbReference type="ARBA" id="ARBA00022989"/>
    </source>
</evidence>